<dbReference type="STRING" id="225992.B5M06_13370"/>
<proteinExistence type="predicted"/>
<evidence type="ECO:0000313" key="2">
    <source>
        <dbReference type="EMBL" id="KUF37949.1"/>
    </source>
</evidence>
<dbReference type="EMBL" id="LPXH01000041">
    <property type="protein sequence ID" value="KUF37949.1"/>
    <property type="molecule type" value="Genomic_DNA"/>
</dbReference>
<evidence type="ECO:0000256" key="1">
    <source>
        <dbReference type="SAM" id="MobiDB-lite"/>
    </source>
</evidence>
<name>A0A0W7YSA0_9BURK</name>
<feature type="compositionally biased region" description="Low complexity" evidence="1">
    <location>
        <begin position="36"/>
        <end position="50"/>
    </location>
</feature>
<evidence type="ECO:0000313" key="3">
    <source>
        <dbReference type="Proteomes" id="UP000053300"/>
    </source>
</evidence>
<protein>
    <submittedName>
        <fullName evidence="2">Uncharacterized protein</fullName>
    </submittedName>
</protein>
<dbReference type="AlphaFoldDB" id="A0A0W7YSA0"/>
<dbReference type="Proteomes" id="UP000053300">
    <property type="component" value="Unassembled WGS sequence"/>
</dbReference>
<gene>
    <name evidence="2" type="ORF">AS359_04365</name>
</gene>
<comment type="caution">
    <text evidence="2">The sequence shown here is derived from an EMBL/GenBank/DDBJ whole genome shotgun (WGS) entry which is preliminary data.</text>
</comment>
<organism evidence="2 3">
    <name type="scientific">Comamonas kerstersii</name>
    <dbReference type="NCBI Taxonomy" id="225992"/>
    <lineage>
        <taxon>Bacteria</taxon>
        <taxon>Pseudomonadati</taxon>
        <taxon>Pseudomonadota</taxon>
        <taxon>Betaproteobacteria</taxon>
        <taxon>Burkholderiales</taxon>
        <taxon>Comamonadaceae</taxon>
        <taxon>Comamonas</taxon>
    </lineage>
</organism>
<accession>A0A0W7YSA0</accession>
<keyword evidence="3" id="KW-1185">Reference proteome</keyword>
<sequence length="116" mass="12496">MESTCNPAPTMFKLSHPRAAAPTSPWQTAAAPQLPTPCSTSPAPAASAPSPCAPAPLDELLHQLRAHDLRRKQILNAIETKAASAHPAFASLQNYFESEQRRALGALKFAHRKLHL</sequence>
<feature type="region of interest" description="Disordered" evidence="1">
    <location>
        <begin position="1"/>
        <end position="54"/>
    </location>
</feature>
<reference evidence="2 3" key="1">
    <citation type="submission" date="2015-12" db="EMBL/GenBank/DDBJ databases">
        <title>Complete genome sequence of a multi-drug resistant strain Acidovorax sp. 12322-1.</title>
        <authorList>
            <person name="Ming D."/>
            <person name="Wang M."/>
            <person name="Hu S."/>
            <person name="Zhou Y."/>
            <person name="Jiang T."/>
        </authorList>
    </citation>
    <scope>NUCLEOTIDE SEQUENCE [LARGE SCALE GENOMIC DNA]</scope>
    <source>
        <strain evidence="2 3">12322-1</strain>
    </source>
</reference>